<dbReference type="RefSeq" id="WP_338617732.1">
    <property type="nucleotide sequence ID" value="NZ_AP028127.1"/>
</dbReference>
<reference evidence="1" key="1">
    <citation type="journal article" date="2024" name="Int. J. Syst. Evol. Microbiol.">
        <title>Turicibacter faecis sp. nov., isolated from faeces of heart failure mouse model.</title>
        <authorList>
            <person name="Imamura Y."/>
            <person name="Motooka D."/>
            <person name="Nakajima Y."/>
            <person name="Ito S."/>
            <person name="Kitakaze M."/>
            <person name="Iida T."/>
            <person name="Nakamura S."/>
        </authorList>
    </citation>
    <scope>NUCLEOTIDE SEQUENCE</scope>
    <source>
        <strain evidence="1">TC023</strain>
    </source>
</reference>
<keyword evidence="2" id="KW-1185">Reference proteome</keyword>
<proteinExistence type="predicted"/>
<evidence type="ECO:0000313" key="2">
    <source>
        <dbReference type="Proteomes" id="UP001432099"/>
    </source>
</evidence>
<dbReference type="EMBL" id="AP028127">
    <property type="protein sequence ID" value="BEH89929.1"/>
    <property type="molecule type" value="Genomic_DNA"/>
</dbReference>
<dbReference type="Proteomes" id="UP001432099">
    <property type="component" value="Chromosome"/>
</dbReference>
<organism evidence="1 2">
    <name type="scientific">Turicibacter faecis</name>
    <dbReference type="NCBI Taxonomy" id="2963365"/>
    <lineage>
        <taxon>Bacteria</taxon>
        <taxon>Bacillati</taxon>
        <taxon>Bacillota</taxon>
        <taxon>Erysipelotrichia</taxon>
        <taxon>Erysipelotrichales</taxon>
        <taxon>Turicibacteraceae</taxon>
        <taxon>Turicibacter</taxon>
    </lineage>
</organism>
<sequence>MKKGFFIVGVVAIVLLGSLFLNKRGDSFSLEGMVLATGESEVLMSKRSDLTIEDLEMDEKSWLDGAYELVRVKNISGAQPGMIIRVQVKKMESNSYPQQAVAHSYEVIEHRYVLDEEMRIDSLIELFPTQVGYLQRFSGQGEYGHTQTLSSISESEGATVIEFKGNMRDGYGQSESRSFLLTYEVNDQEVIEHVKNQDRYSVLRQDNLLSSIIPNKVVLKAPLEVGNQWTESFVYQNVNYEATTEIVRKGLDANGQLVYETLTTVPNINEDCQVTYKETRRFSVGSGMTAFNNVFSFKESTESGEDSNQAEDVYLFGYSLSSDE</sequence>
<accession>A0ABN6ZA62</accession>
<gene>
    <name evidence="1" type="ORF">T23_00310</name>
</gene>
<protein>
    <submittedName>
        <fullName evidence="1">Uncharacterized protein</fullName>
    </submittedName>
</protein>
<evidence type="ECO:0000313" key="1">
    <source>
        <dbReference type="EMBL" id="BEH89929.1"/>
    </source>
</evidence>
<name>A0ABN6ZA62_9FIRM</name>